<dbReference type="Gene3D" id="2.40.10.350">
    <property type="entry name" value="Rod shape-determining protein MreC, domain 2"/>
    <property type="match status" value="1"/>
</dbReference>
<evidence type="ECO:0000256" key="2">
    <source>
        <dbReference type="ARBA" id="ARBA00013855"/>
    </source>
</evidence>
<reference evidence="7" key="2">
    <citation type="submission" date="2020-09" db="EMBL/GenBank/DDBJ databases">
        <authorList>
            <person name="Sun Q."/>
            <person name="Zhou Y."/>
        </authorList>
    </citation>
    <scope>NUCLEOTIDE SEQUENCE</scope>
    <source>
        <strain evidence="7">CGMCC 1.15533</strain>
    </source>
</reference>
<evidence type="ECO:0000256" key="5">
    <source>
        <dbReference type="SAM" id="Coils"/>
    </source>
</evidence>
<dbReference type="Proteomes" id="UP000660801">
    <property type="component" value="Unassembled WGS sequence"/>
</dbReference>
<dbReference type="NCBIfam" id="TIGR00219">
    <property type="entry name" value="mreC"/>
    <property type="match status" value="1"/>
</dbReference>
<evidence type="ECO:0000259" key="6">
    <source>
        <dbReference type="Pfam" id="PF04085"/>
    </source>
</evidence>
<evidence type="ECO:0000256" key="1">
    <source>
        <dbReference type="ARBA" id="ARBA00009369"/>
    </source>
</evidence>
<evidence type="ECO:0000313" key="8">
    <source>
        <dbReference type="Proteomes" id="UP000660801"/>
    </source>
</evidence>
<sequence length="210" mass="22858">MHLVSTYQENRDLKQSLYEVDTNQAKLHHLEEENDQLRALLDMKSSLKGGVSLSADVIFRHPSSWLEELSINAGSKNGLEKGMLVVAKGGLIGNLVDVQPHSSLVHLLTNEKNSENISVQIKTDKGMVYGILQGYNAEKQAFVVGQLNSYEGLKEGDKVATSGLSEKSVSDISVGTVVAIIELPDYLTKEILVKPSADLSDLRVVTVVGK</sequence>
<protein>
    <recommendedName>
        <fullName evidence="2">Cell shape-determining protein MreC</fullName>
    </recommendedName>
    <alternativeName>
        <fullName evidence="4">Cell shape protein MreC</fullName>
    </alternativeName>
</protein>
<reference evidence="7" key="1">
    <citation type="journal article" date="2014" name="Int. J. Syst. Evol. Microbiol.">
        <title>Complete genome sequence of Corynebacterium casei LMG S-19264T (=DSM 44701T), isolated from a smear-ripened cheese.</title>
        <authorList>
            <consortium name="US DOE Joint Genome Institute (JGI-PGF)"/>
            <person name="Walter F."/>
            <person name="Albersmeier A."/>
            <person name="Kalinowski J."/>
            <person name="Ruckert C."/>
        </authorList>
    </citation>
    <scope>NUCLEOTIDE SEQUENCE</scope>
    <source>
        <strain evidence="7">CGMCC 1.15533</strain>
    </source>
</reference>
<dbReference type="PANTHER" id="PTHR34138">
    <property type="entry name" value="CELL SHAPE-DETERMINING PROTEIN MREC"/>
    <property type="match status" value="1"/>
</dbReference>
<feature type="domain" description="Rod shape-determining protein MreC beta-barrel core" evidence="6">
    <location>
        <begin position="57"/>
        <end position="208"/>
    </location>
</feature>
<dbReference type="GO" id="GO:0008360">
    <property type="term" value="P:regulation of cell shape"/>
    <property type="evidence" value="ECO:0007669"/>
    <property type="project" value="UniProtKB-KW"/>
</dbReference>
<keyword evidence="5" id="KW-0175">Coiled coil</keyword>
<dbReference type="Pfam" id="PF04085">
    <property type="entry name" value="MreC"/>
    <property type="match status" value="1"/>
</dbReference>
<accession>A0A917A6X7</accession>
<keyword evidence="3" id="KW-0133">Cell shape</keyword>
<dbReference type="PANTHER" id="PTHR34138:SF1">
    <property type="entry name" value="CELL SHAPE-DETERMINING PROTEIN MREC"/>
    <property type="match status" value="1"/>
</dbReference>
<keyword evidence="8" id="KW-1185">Reference proteome</keyword>
<dbReference type="InterPro" id="IPR042177">
    <property type="entry name" value="Cell/Rod_1"/>
</dbReference>
<evidence type="ECO:0000256" key="4">
    <source>
        <dbReference type="ARBA" id="ARBA00032089"/>
    </source>
</evidence>
<evidence type="ECO:0000256" key="3">
    <source>
        <dbReference type="ARBA" id="ARBA00022960"/>
    </source>
</evidence>
<organism evidence="7 8">
    <name type="scientific">Streptococcus himalayensis</name>
    <dbReference type="NCBI Taxonomy" id="1888195"/>
    <lineage>
        <taxon>Bacteria</taxon>
        <taxon>Bacillati</taxon>
        <taxon>Bacillota</taxon>
        <taxon>Bacilli</taxon>
        <taxon>Lactobacillales</taxon>
        <taxon>Streptococcaceae</taxon>
        <taxon>Streptococcus</taxon>
    </lineage>
</organism>
<dbReference type="InterPro" id="IPR055342">
    <property type="entry name" value="MreC_beta-barrel_core"/>
</dbReference>
<gene>
    <name evidence="7" type="primary">mreC</name>
    <name evidence="7" type="ORF">GCM10011510_10080</name>
</gene>
<dbReference type="EMBL" id="BMJN01000013">
    <property type="protein sequence ID" value="GGE30777.1"/>
    <property type="molecule type" value="Genomic_DNA"/>
</dbReference>
<dbReference type="AlphaFoldDB" id="A0A917A6X7"/>
<proteinExistence type="inferred from homology"/>
<comment type="similarity">
    <text evidence="1">Belongs to the MreC family.</text>
</comment>
<dbReference type="InterPro" id="IPR007221">
    <property type="entry name" value="MreC"/>
</dbReference>
<comment type="caution">
    <text evidence="7">The sequence shown here is derived from an EMBL/GenBank/DDBJ whole genome shotgun (WGS) entry which is preliminary data.</text>
</comment>
<feature type="coiled-coil region" evidence="5">
    <location>
        <begin position="20"/>
        <end position="47"/>
    </location>
</feature>
<dbReference type="Gene3D" id="2.40.10.340">
    <property type="entry name" value="Rod shape-determining protein MreC, domain 1"/>
    <property type="match status" value="1"/>
</dbReference>
<name>A0A917A6X7_9STRE</name>
<evidence type="ECO:0000313" key="7">
    <source>
        <dbReference type="EMBL" id="GGE30777.1"/>
    </source>
</evidence>
<dbReference type="GO" id="GO:0005886">
    <property type="term" value="C:plasma membrane"/>
    <property type="evidence" value="ECO:0007669"/>
    <property type="project" value="TreeGrafter"/>
</dbReference>
<dbReference type="InterPro" id="IPR042175">
    <property type="entry name" value="Cell/Rod_MreC_2"/>
</dbReference>